<dbReference type="SUPFAM" id="SSF51126">
    <property type="entry name" value="Pectin lyase-like"/>
    <property type="match status" value="1"/>
</dbReference>
<sequence length="3815" mass="375857">MNSKLYKLIFCRRLGCLIAVGEFTRSYGRALSSKGGQSGNNHRRAVGILSRLAMMTGLALGTFPLLVLAHPVLPVNGHIVIGQGMLDQQSNTLTVTQQTDKLAINWASFDIAHGHSVIYAQPDSQSIALNQVQGQSASQIYGRLQANGQIFLLNPRGILFGKEAQVDVGGLVASTKYMSNPGFQSGDYSLIGGEREGDIINQANLRSAPGGYIALVGNRIDNQRSGSITTPQGKTVLAVGHSVTLNLDHGNLLGVRIQGETVAALIQNGGLIQADGGVIQLTAKGKDMLMDTVIDNTGILQAKGLSAKNGVIHLDGGGEGVVSQMGTINVNNQQGRGGRAVVEGKHIYLNKNSNIEAKGTAGGGTVLVGGGWQGKDNQIKNATAVVMEKGSSIDVSASHSGPGGTAVLWSGDYTGFHGNIRARGGPQSGDGGLVETSSQRNLQAFGQVNASAERGDAGHWLLDPAEVTIVGSGAQSGVMTETGNIPTGVVSNAHVFIPTSNTAQILNSSINTQLNSGTNVTVTTSNASLSGCQWCNITVQADITKTAGGDATLTLHADGNIVVNNNITADAGKLNLNLLAGNTTADSSITLNNSQVLLNGGDLVAKHANDNNTARISLLGGRYDVGNFTLDGNTALASQVGVNISNAANISVAGETVISGVSSNSRGQGWRGIDISNNSTLTGVGNMTFSMRSNSNVSWMGSFTNATITSDKNITFQGAGRSSGGVNFVNGSVLSKSGSILFDINGNIVVQNAYGLQVNNSQLSAKDVKFAVNVTGADGFLLRDSNVTATSGDINANATTINKGIWISGKTNLNASGNVNLHGVTTNSAYPGADAIKISGNSSSNNVNITADGNISLIAVNEGKEIGSTVSVDYANIIAKNGDFDLNISGVKGSPFNNATITANNISMNGNISANDAVVLVNTILTAKNDIKTNLNAPNDKSFTVKENSRVSAGQNISLVAITAAPSVEAITILGTSSNKVNITAGNDISITVISSSNVSGGGIGIAEANIETKSGNFTLNSNGFRGIALANVNLTANEINVESNSTGSAGWAIRDSNITATTGNITANGTSKKEGGVIKSNTTLNAKKDINLVGVTTGGDIGDGEGLLIQGNSESSRNNIIAQGNITLSGKTNSGIATLASVYLINTNLTSTDNDININGSSKGARNVYFTDVALNARAGNITVYSETQAALPTTLSSALSLGGNISIKAQNSSVTGKALNTILGSGVGFRANSSLSVEGNATFQGETEGTGATRRGIDFSGANTLNIAKGSKLFFLGENKGAQVTAGGNGITYTSPKKLTINNNGSLIMEGRSTSGTGINFPTSNDTIVLNGEGDTLIKGSSVTGGGVAISGVVNNSTGPVTIEGASTDGTGVHLFSGEHQINRINVTGISTQAEGLRISGNANITDTVLIGRSINSSGIKVDSLPGSSVTTHAVLDNASLNGSSTNGNGVEVTSDIKGIHQSFVNGTTDGIGYGIDIGENLNVTGTSEADLLILQGMATTGTGTGIKLNGNNDLSNTSLNSSAVDGIALDITGPLANQGNVILNGTASGLGIGAQVNGSLSDSVVNGTSANGIGVQINGSLENSRINGMSTNGSGVKVDGESVLSNTALIGNSTEGKGIEIGANVVGSKGSSVQGDVVNGTGVVIDKDVILTGGSADDLLAVNGNATGEKGSGVTLGGNNTLDNTTLSGNATDGTGIDITGPLTNNGSTVITGLADNGDGVQLDGVITGGTVNGTSTGASGIKVDGESTLDNATLNGSSTDGAGVNITADLTGSNGSAVHGVTVNGVGVAISQDPDLIGGGADDLLAITGNASGEKGTGVQLGGNNTLDNTTLSGNATDGTGVDITGPLTNSGNTTLAGKAEKGDGVQLAGAITGGTVNGTSDSGAGIHVDGETTLDNATLHGNSNEGQGVDLAANLSGNHGSAVQGDTVNGTGIDVGKDVTLSGGGADDPLTVSGNARGEEGTGVQLAGNHTLDNTSLSGNATDGTGVDITGPLTNSGNTTLAGKAEKGDGVQLEGAITGGTVNGTSDSGAGIHVDGETTLDNATLHGNSNEGQGVDLAANLSGNHGSAVQGDTVNGTGIDMGKDVTLSGGGADDPLTVSGNARGEKGTGVQLGGNHTLDNTSLSGNATDGTGVDITGPLTNSGNTTLAGKAEKGDGVQLAGAITGGTVNGTSDSGAGIHVDGETTLDNATLHGNSNEGQGVDLAANLSGNHGSAVQGDTVNGTGIDVGKDVTLSGGGADDLLAVSGNARGEKGTGVQLAGNHTLDNTTLSGNATDGTGVDITGPLTNSGNTTLAGKAEKGDGVQLEGAITGGTVNGTSDSGAGIHVDGETTLDNATLHGNSSEGQGVDLAANLSGNHGSAVQGDTVNGTGIDVGKDVTLSGGGADDLLAVSGNARGEKGTGVQLGGNHTLDNTTLSGNATDGTGVDITGPLTNSGNTTLAGKAEKGDGVQLAGAITGGTVNGTSDSGAGIHVDGETTLDNATLHGNSNEGQGVDLAANLSGNHGSAVQGDTVNGTGIDVGKDVTLSGGGADDLLAVSGNARGEKGTGVQLGGNHTLDNTTLSGNATDGTGVDITGPLTNSGNTTLAGKAEKGDGVQLEGAITGGTVNGTSDSGAGIHVDGETTLDNATLHGNSNEGQGVDLAANLSGNHGSAVQGDTVNGTGIDVGKDVTLSGGGADDPLTVSGNARGEEGTGVQLGGNHTLDNTTLSGNATDGTGVDITGPLTNSGNTTLAGKAEKGDGVQLEGAITGGTVNGTSDSGAGIHVDGETTLDNATLHGNSNEGQGVDLAANLSGNHGSAVQGDTVNGTGIDVGKDVTLSGGGADDPLTVSGNARGEEGTGVQLGGNHTLDNTTLSGNATDGTGVDITGPLTNSGNTTLAGKAEKGDGVQLAGAITGGTVNGTSDSGAGIHVDGETTLDNATLHGNSNEGQGVDLAANLSGNHGSAVQGDTVNGTGIDVGKDVTLSGGGADDPLTVSGNARGEEGTGVQLGGNHTLDNTSLSGNATDGTGVDITGPLTNSGNTTLAGKAEKGDGVQLAGAITGGTVNGTSDSGAGIHVDGETTLDNATLHGNSNEGQGVDLAANLSGNHGSAVQGDTVNGTGIDVGKDVTLSGGGADDPLTVSGNARGEKGTGVQLDGNHTLDNTSLSGNATDGTGVDITGPLTNSGNTTLAGKAEKGDGVQLEGAITGGTVNGTSDSGAGIHVDGETTLDNATLHGNSNEGQGVDLAANLSGNHGSAVQGDTVNGTGIDVGKDVTLSGGGADDPLTVSGNARGEEGTGVQLDGNHTLDNTSLSGNATDGTGVDITGPLTNSGNTTLAGKAEKGDGVQLAGAITGGTVNGTSDSGAGIHVDGETTLDNATLHGNSNEGQGVDLAANLSGNHGSAVQGDTVNGTGIDVGKDVTLSGGGADDPLTVSGNARGEEGTGVQLGGNHTLDNTSLSGNATDGTGVDITGPLTNSGNTTLAGKAEKGDGVQLEGAITGGTVNGTSDSGAGIHVDGETTLDNATLHGNSNEGQGVDLAANLSGNHGSAVQGDTVNGTGIDVGKDVTLSGGGADDPLTVSGNARGEEGTGVQLAGNHTLDNTSLSGNATDGHGVEINGSLINNGNTTINGKTSDDGHGVHINGAVSGGEINGHSDNSHGVFLDESALLNDIVIGGGTGSYKPPVFIALPETIGEHVTINGKPIDKTQPEDSKARESDNPTRGKYTPLPPVTDPVLPPASTDDEKNTEQTSTLIPYQKREDLDMLIMARNHILSTLEGRDLSSSVVNESEQSAAGVTGIMVCLPLSEASEHEPCDKYILDKGQPHLPMMVKK</sequence>
<dbReference type="Gene3D" id="2.160.20.10">
    <property type="entry name" value="Single-stranded right-handed beta-helix, Pectin lyase-like"/>
    <property type="match status" value="1"/>
</dbReference>
<dbReference type="GeneID" id="96666595"/>
<evidence type="ECO:0000256" key="4">
    <source>
        <dbReference type="SAM" id="MobiDB-lite"/>
    </source>
</evidence>
<evidence type="ECO:0000259" key="6">
    <source>
        <dbReference type="SMART" id="SM00912"/>
    </source>
</evidence>
<proteinExistence type="predicted"/>
<dbReference type="Proteomes" id="UP000019439">
    <property type="component" value="Chromosome"/>
</dbReference>
<dbReference type="EMBL" id="CP007230">
    <property type="protein sequence ID" value="AHK20092.1"/>
    <property type="molecule type" value="Genomic_DNA"/>
</dbReference>
<feature type="transmembrane region" description="Helical" evidence="5">
    <location>
        <begin position="52"/>
        <end position="73"/>
    </location>
</feature>
<reference evidence="7 8" key="1">
    <citation type="journal article" date="2014" name="Genome Announc.">
        <title>Genome Sequence of Yersinia similis Y228T, a Member of the Yersinia pseudotuberculosis Complex.</title>
        <authorList>
            <person name="Sprague L.D."/>
            <person name="Neubauer H."/>
        </authorList>
    </citation>
    <scope>NUCLEOTIDE SEQUENCE [LARGE SCALE GENOMIC DNA]</scope>
    <source>
        <strain evidence="7 8">228</strain>
    </source>
</reference>
<feature type="compositionally biased region" description="Polar residues" evidence="4">
    <location>
        <begin position="3436"/>
        <end position="3445"/>
    </location>
</feature>
<dbReference type="InterPro" id="IPR050909">
    <property type="entry name" value="Bact_Autotransporter_VF"/>
</dbReference>
<dbReference type="InterPro" id="IPR012334">
    <property type="entry name" value="Pectin_lyas_fold"/>
</dbReference>
<feature type="region of interest" description="Disordered" evidence="4">
    <location>
        <begin position="3260"/>
        <end position="3313"/>
    </location>
</feature>
<gene>
    <name evidence="7" type="ORF">BF17_12795</name>
</gene>
<name>A0ABN4CQH9_9GAMM</name>
<feature type="region of interest" description="Disordered" evidence="4">
    <location>
        <begin position="2988"/>
        <end position="3007"/>
    </location>
</feature>
<dbReference type="InterPro" id="IPR011050">
    <property type="entry name" value="Pectin_lyase_fold/virulence"/>
</dbReference>
<accession>A0ABN4CQH9</accession>
<evidence type="ECO:0000256" key="5">
    <source>
        <dbReference type="SAM" id="Phobius"/>
    </source>
</evidence>
<feature type="compositionally biased region" description="Polar residues" evidence="4">
    <location>
        <begin position="2998"/>
        <end position="3007"/>
    </location>
</feature>
<dbReference type="RefSeq" id="WP_025382767.1">
    <property type="nucleotide sequence ID" value="NZ_CP007230.1"/>
</dbReference>
<feature type="compositionally biased region" description="Low complexity" evidence="4">
    <location>
        <begin position="3600"/>
        <end position="3615"/>
    </location>
</feature>
<evidence type="ECO:0000313" key="7">
    <source>
        <dbReference type="EMBL" id="AHK20092.1"/>
    </source>
</evidence>
<feature type="compositionally biased region" description="Polar residues" evidence="4">
    <location>
        <begin position="3582"/>
        <end position="3592"/>
    </location>
</feature>
<evidence type="ECO:0000256" key="2">
    <source>
        <dbReference type="ARBA" id="ARBA00022525"/>
    </source>
</evidence>
<dbReference type="InterPro" id="IPR024973">
    <property type="entry name" value="ESPR"/>
</dbReference>
<dbReference type="PANTHER" id="PTHR12338:SF8">
    <property type="entry name" value="HEME_HEMOPEXIN-BINDING PROTEIN"/>
    <property type="match status" value="1"/>
</dbReference>
<evidence type="ECO:0000313" key="8">
    <source>
        <dbReference type="Proteomes" id="UP000019439"/>
    </source>
</evidence>
<keyword evidence="5" id="KW-0812">Transmembrane</keyword>
<feature type="compositionally biased region" description="Polar residues" evidence="4">
    <location>
        <begin position="2122"/>
        <end position="2134"/>
    </location>
</feature>
<feature type="region of interest" description="Disordered" evidence="4">
    <location>
        <begin position="3553"/>
        <end position="3634"/>
    </location>
</feature>
<feature type="compositionally biased region" description="Basic and acidic residues" evidence="4">
    <location>
        <begin position="3686"/>
        <end position="3704"/>
    </location>
</feature>
<keyword evidence="5" id="KW-0472">Membrane</keyword>
<feature type="region of interest" description="Disordered" evidence="4">
    <location>
        <begin position="3131"/>
        <end position="3152"/>
    </location>
</feature>
<feature type="compositionally biased region" description="Polar residues" evidence="4">
    <location>
        <begin position="2560"/>
        <end position="2572"/>
    </location>
</feature>
<feature type="region of interest" description="Disordered" evidence="4">
    <location>
        <begin position="3426"/>
        <end position="3445"/>
    </location>
</feature>
<organism evidence="7 8">
    <name type="scientific">Yersinia similis</name>
    <dbReference type="NCBI Taxonomy" id="367190"/>
    <lineage>
        <taxon>Bacteria</taxon>
        <taxon>Pseudomonadati</taxon>
        <taxon>Pseudomonadota</taxon>
        <taxon>Gammaproteobacteria</taxon>
        <taxon>Enterobacterales</taxon>
        <taxon>Yersiniaceae</taxon>
        <taxon>Yersinia</taxon>
    </lineage>
</organism>
<keyword evidence="8" id="KW-1185">Reference proteome</keyword>
<feature type="compositionally biased region" description="Polar residues" evidence="4">
    <location>
        <begin position="1976"/>
        <end position="1988"/>
    </location>
</feature>
<feature type="region of interest" description="Disordered" evidence="4">
    <location>
        <begin position="1960"/>
        <end position="2001"/>
    </location>
</feature>
<dbReference type="Pfam" id="PF13018">
    <property type="entry name" value="ESPR"/>
    <property type="match status" value="1"/>
</dbReference>
<dbReference type="SMART" id="SM00912">
    <property type="entry name" value="Haemagg_act"/>
    <property type="match status" value="1"/>
</dbReference>
<keyword evidence="3" id="KW-0732">Signal</keyword>
<dbReference type="PANTHER" id="PTHR12338">
    <property type="entry name" value="AUTOTRANSPORTER"/>
    <property type="match status" value="1"/>
</dbReference>
<feature type="compositionally biased region" description="Pro residues" evidence="4">
    <location>
        <begin position="3710"/>
        <end position="3720"/>
    </location>
</feature>
<feature type="domain" description="Filamentous haemagglutinin FhaB/tRNA nuclease CdiA-like TPS" evidence="6">
    <location>
        <begin position="70"/>
        <end position="182"/>
    </location>
</feature>
<evidence type="ECO:0000256" key="3">
    <source>
        <dbReference type="ARBA" id="ARBA00022729"/>
    </source>
</evidence>
<comment type="subcellular location">
    <subcellularLocation>
        <location evidence="1">Secreted</location>
    </subcellularLocation>
</comment>
<dbReference type="InterPro" id="IPR006626">
    <property type="entry name" value="PbH1"/>
</dbReference>
<dbReference type="NCBIfam" id="TIGR01901">
    <property type="entry name" value="adhes_NPXG"/>
    <property type="match status" value="1"/>
</dbReference>
<evidence type="ECO:0000256" key="1">
    <source>
        <dbReference type="ARBA" id="ARBA00004613"/>
    </source>
</evidence>
<feature type="region of interest" description="Disordered" evidence="4">
    <location>
        <begin position="3682"/>
        <end position="3733"/>
    </location>
</feature>
<feature type="region of interest" description="Disordered" evidence="4">
    <location>
        <begin position="2550"/>
        <end position="2581"/>
    </location>
</feature>
<feature type="region of interest" description="Disordered" evidence="4">
    <location>
        <begin position="2107"/>
        <end position="2146"/>
    </location>
</feature>
<keyword evidence="2" id="KW-0964">Secreted</keyword>
<dbReference type="SMART" id="SM00710">
    <property type="entry name" value="PbH1"/>
    <property type="match status" value="40"/>
</dbReference>
<dbReference type="InterPro" id="IPR008638">
    <property type="entry name" value="FhaB/CdiA-like_TPS"/>
</dbReference>
<protein>
    <submittedName>
        <fullName evidence="7">Adhesin</fullName>
    </submittedName>
</protein>
<keyword evidence="5" id="KW-1133">Transmembrane helix</keyword>
<feature type="compositionally biased region" description="Polar residues" evidence="4">
    <location>
        <begin position="3290"/>
        <end position="3302"/>
    </location>
</feature>